<reference evidence="1" key="1">
    <citation type="submission" date="2021-01" db="EMBL/GenBank/DDBJ databases">
        <authorList>
            <person name="Kaushik A."/>
        </authorList>
    </citation>
    <scope>NUCLEOTIDE SEQUENCE</scope>
    <source>
        <strain evidence="1">AG6-10EEA</strain>
    </source>
</reference>
<dbReference type="Proteomes" id="UP000663853">
    <property type="component" value="Unassembled WGS sequence"/>
</dbReference>
<dbReference type="EMBL" id="CAJMXA010000191">
    <property type="protein sequence ID" value="CAE6420476.1"/>
    <property type="molecule type" value="Genomic_DNA"/>
</dbReference>
<accession>A0A8H2XAT0</accession>
<name>A0A8H2XAT0_9AGAM</name>
<proteinExistence type="predicted"/>
<dbReference type="AlphaFoldDB" id="A0A8H2XAT0"/>
<comment type="caution">
    <text evidence="1">The sequence shown here is derived from an EMBL/GenBank/DDBJ whole genome shotgun (WGS) entry which is preliminary data.</text>
</comment>
<protein>
    <submittedName>
        <fullName evidence="1">Uncharacterized protein</fullName>
    </submittedName>
</protein>
<organism evidence="1 2">
    <name type="scientific">Rhizoctonia solani</name>
    <dbReference type="NCBI Taxonomy" id="456999"/>
    <lineage>
        <taxon>Eukaryota</taxon>
        <taxon>Fungi</taxon>
        <taxon>Dikarya</taxon>
        <taxon>Basidiomycota</taxon>
        <taxon>Agaricomycotina</taxon>
        <taxon>Agaricomycetes</taxon>
        <taxon>Cantharellales</taxon>
        <taxon>Ceratobasidiaceae</taxon>
        <taxon>Rhizoctonia</taxon>
    </lineage>
</organism>
<evidence type="ECO:0000313" key="1">
    <source>
        <dbReference type="EMBL" id="CAE6420476.1"/>
    </source>
</evidence>
<evidence type="ECO:0000313" key="2">
    <source>
        <dbReference type="Proteomes" id="UP000663853"/>
    </source>
</evidence>
<gene>
    <name evidence="1" type="ORF">RDB_LOCUS11555</name>
</gene>
<sequence>MGFHDSVRIQNCFKDMIKSSGHVKYFRHQCKALIQISRHFWEFVAIMEGDQYTSFQKFVATADRALQAVAGYDTSINKKTADVDMQEKLDEAILELMEYWKDLSSLDDYDPQMMMIKARAMDEERKKQIITVDEIKKVQPDRIHSVELC</sequence>